<evidence type="ECO:0000256" key="6">
    <source>
        <dbReference type="ARBA" id="ARBA00022679"/>
    </source>
</evidence>
<feature type="compositionally biased region" description="Polar residues" evidence="24">
    <location>
        <begin position="498"/>
        <end position="513"/>
    </location>
</feature>
<keyword evidence="13" id="KW-0378">Hydrolase</keyword>
<keyword evidence="7" id="KW-0812">Transmembrane</keyword>
<dbReference type="GO" id="GO:1990604">
    <property type="term" value="C:IRE1-TRAF2-ASK1 complex"/>
    <property type="evidence" value="ECO:0007669"/>
    <property type="project" value="TreeGrafter"/>
</dbReference>
<evidence type="ECO:0000313" key="29">
    <source>
        <dbReference type="RefSeq" id="XP_013384367.1"/>
    </source>
</evidence>
<dbReference type="RefSeq" id="XP_013384367.1">
    <property type="nucleotide sequence ID" value="XM_013528913.1"/>
</dbReference>
<dbReference type="Gene3D" id="1.10.510.10">
    <property type="entry name" value="Transferase(Phosphotransferase) domain 1"/>
    <property type="match status" value="1"/>
</dbReference>
<dbReference type="CDD" id="cd10422">
    <property type="entry name" value="RNase_Ire1"/>
    <property type="match status" value="1"/>
</dbReference>
<gene>
    <name evidence="29" type="primary">LOC106154537</name>
</gene>
<evidence type="ECO:0000256" key="13">
    <source>
        <dbReference type="ARBA" id="ARBA00022801"/>
    </source>
</evidence>
<keyword evidence="19" id="KW-0472">Membrane</keyword>
<dbReference type="PROSITE" id="PS51392">
    <property type="entry name" value="KEN"/>
    <property type="match status" value="1"/>
</dbReference>
<dbReference type="GO" id="GO:0070059">
    <property type="term" value="P:intrinsic apoptotic signaling pathway in response to endoplasmic reticulum stress"/>
    <property type="evidence" value="ECO:0007669"/>
    <property type="project" value="TreeGrafter"/>
</dbReference>
<dbReference type="FunFam" id="1.10.510.10:FF:000215">
    <property type="entry name" value="serine/threonine-protein kinase/endoribonuclease IRE1 isoform X1"/>
    <property type="match status" value="1"/>
</dbReference>
<accession>A0A1S3HE66</accession>
<dbReference type="InterPro" id="IPR008271">
    <property type="entry name" value="Ser/Thr_kinase_AS"/>
</dbReference>
<dbReference type="SMART" id="SM00580">
    <property type="entry name" value="PUG"/>
    <property type="match status" value="1"/>
</dbReference>
<dbReference type="SMART" id="SM00220">
    <property type="entry name" value="S_TKc"/>
    <property type="match status" value="1"/>
</dbReference>
<keyword evidence="15" id="KW-0067">ATP-binding</keyword>
<dbReference type="InterPro" id="IPR002372">
    <property type="entry name" value="PQQ_rpt_dom"/>
</dbReference>
<feature type="domain" description="KEN" evidence="27">
    <location>
        <begin position="791"/>
        <end position="919"/>
    </location>
</feature>
<comment type="catalytic activity">
    <reaction evidence="22">
        <text>L-threonyl-[protein] + ATP = O-phospho-L-threonyl-[protein] + ADP + H(+)</text>
        <dbReference type="Rhea" id="RHEA:46608"/>
        <dbReference type="Rhea" id="RHEA-COMP:11060"/>
        <dbReference type="Rhea" id="RHEA-COMP:11605"/>
        <dbReference type="ChEBI" id="CHEBI:15378"/>
        <dbReference type="ChEBI" id="CHEBI:30013"/>
        <dbReference type="ChEBI" id="CHEBI:30616"/>
        <dbReference type="ChEBI" id="CHEBI:61977"/>
        <dbReference type="ChEBI" id="CHEBI:456216"/>
        <dbReference type="EC" id="2.7.11.1"/>
    </reaction>
</comment>
<dbReference type="GO" id="GO:0046872">
    <property type="term" value="F:metal ion binding"/>
    <property type="evidence" value="ECO:0007669"/>
    <property type="project" value="UniProtKB-KW"/>
</dbReference>
<keyword evidence="9" id="KW-0479">Metal-binding</keyword>
<dbReference type="InterPro" id="IPR011047">
    <property type="entry name" value="Quinoprotein_ADH-like_sf"/>
</dbReference>
<name>A0A1S3HE66_LINAN</name>
<evidence type="ECO:0000256" key="4">
    <source>
        <dbReference type="ARBA" id="ARBA00022527"/>
    </source>
</evidence>
<dbReference type="OrthoDB" id="63989at2759"/>
<dbReference type="FunCoup" id="A0A1S3HE66">
    <property type="interactions" value="521"/>
</dbReference>
<dbReference type="InParanoid" id="A0A1S3HE66"/>
<dbReference type="InterPro" id="IPR000719">
    <property type="entry name" value="Prot_kinase_dom"/>
</dbReference>
<evidence type="ECO:0000256" key="20">
    <source>
        <dbReference type="ARBA" id="ARBA00023163"/>
    </source>
</evidence>
<dbReference type="EC" id="2.7.11.1" evidence="3"/>
<evidence type="ECO:0000259" key="27">
    <source>
        <dbReference type="PROSITE" id="PS51392"/>
    </source>
</evidence>
<evidence type="ECO:0000256" key="8">
    <source>
        <dbReference type="ARBA" id="ARBA00022703"/>
    </source>
</evidence>
<dbReference type="GO" id="GO:0080090">
    <property type="term" value="P:regulation of primary metabolic process"/>
    <property type="evidence" value="ECO:0007669"/>
    <property type="project" value="UniProtKB-ARBA"/>
</dbReference>
<evidence type="ECO:0000256" key="18">
    <source>
        <dbReference type="ARBA" id="ARBA00023015"/>
    </source>
</evidence>
<keyword evidence="28" id="KW-1185">Reference proteome</keyword>
<keyword evidence="17" id="KW-1133">Transmembrane helix</keyword>
<keyword evidence="21" id="KW-0511">Multifunctional enzyme</keyword>
<comment type="catalytic activity">
    <reaction evidence="23">
        <text>L-seryl-[protein] + ATP = O-phospho-L-seryl-[protein] + ADP + H(+)</text>
        <dbReference type="Rhea" id="RHEA:17989"/>
        <dbReference type="Rhea" id="RHEA-COMP:9863"/>
        <dbReference type="Rhea" id="RHEA-COMP:11604"/>
        <dbReference type="ChEBI" id="CHEBI:15378"/>
        <dbReference type="ChEBI" id="CHEBI:29999"/>
        <dbReference type="ChEBI" id="CHEBI:30616"/>
        <dbReference type="ChEBI" id="CHEBI:83421"/>
        <dbReference type="ChEBI" id="CHEBI:456216"/>
        <dbReference type="EC" id="2.7.11.1"/>
    </reaction>
</comment>
<evidence type="ECO:0000256" key="1">
    <source>
        <dbReference type="ARBA" id="ARBA00001946"/>
    </source>
</evidence>
<dbReference type="KEGG" id="lak:106154537"/>
<evidence type="ECO:0000256" key="25">
    <source>
        <dbReference type="SAM" id="SignalP"/>
    </source>
</evidence>
<feature type="region of interest" description="Disordered" evidence="24">
    <location>
        <begin position="480"/>
        <end position="515"/>
    </location>
</feature>
<evidence type="ECO:0000256" key="11">
    <source>
        <dbReference type="ARBA" id="ARBA00022741"/>
    </source>
</evidence>
<dbReference type="SMART" id="SM00564">
    <property type="entry name" value="PQQ"/>
    <property type="match status" value="4"/>
</dbReference>
<proteinExistence type="predicted"/>
<keyword evidence="20" id="KW-0804">Transcription</keyword>
<keyword evidence="18" id="KW-0805">Transcription regulation</keyword>
<comment type="subcellular location">
    <subcellularLocation>
        <location evidence="2">Endoplasmic reticulum membrane</location>
        <topology evidence="2">Single-pass type I membrane protein</topology>
    </subcellularLocation>
</comment>
<evidence type="ECO:0000256" key="17">
    <source>
        <dbReference type="ARBA" id="ARBA00022989"/>
    </source>
</evidence>
<dbReference type="GO" id="GO:0036498">
    <property type="term" value="P:IRE1-mediated unfolded protein response"/>
    <property type="evidence" value="ECO:0007669"/>
    <property type="project" value="TreeGrafter"/>
</dbReference>
<dbReference type="FunFam" id="1.20.1440.180:FF:000001">
    <property type="entry name" value="Serine/threonine-protein kinase/endoribonuclease IRE1"/>
    <property type="match status" value="1"/>
</dbReference>
<keyword evidence="16" id="KW-0460">Magnesium</keyword>
<dbReference type="SUPFAM" id="SSF56112">
    <property type="entry name" value="Protein kinase-like (PK-like)"/>
    <property type="match status" value="1"/>
</dbReference>
<keyword evidence="12 29" id="KW-0418">Kinase</keyword>
<keyword evidence="8" id="KW-0053">Apoptosis</keyword>
<dbReference type="GO" id="GO:0006397">
    <property type="term" value="P:mRNA processing"/>
    <property type="evidence" value="ECO:0007669"/>
    <property type="project" value="InterPro"/>
</dbReference>
<dbReference type="GO" id="GO:0016787">
    <property type="term" value="F:hydrolase activity"/>
    <property type="evidence" value="ECO:0007669"/>
    <property type="project" value="UniProtKB-KW"/>
</dbReference>
<dbReference type="PANTHER" id="PTHR13954:SF6">
    <property type="entry name" value="NON-SPECIFIC SERINE_THREONINE PROTEIN KINASE"/>
    <property type="match status" value="1"/>
</dbReference>
<dbReference type="FunFam" id="3.30.200.20:FF:000077">
    <property type="entry name" value="Putative Serine/threonine-protein kinase/endoribonuclease IRE1"/>
    <property type="match status" value="1"/>
</dbReference>
<dbReference type="PROSITE" id="PS00108">
    <property type="entry name" value="PROTEIN_KINASE_ST"/>
    <property type="match status" value="1"/>
</dbReference>
<dbReference type="SUPFAM" id="SSF50998">
    <property type="entry name" value="Quinoprotein alcohol dehydrogenase-like"/>
    <property type="match status" value="1"/>
</dbReference>
<dbReference type="InterPro" id="IPR015943">
    <property type="entry name" value="WD40/YVTN_repeat-like_dom_sf"/>
</dbReference>
<dbReference type="Pfam" id="PF00069">
    <property type="entry name" value="Pkinase"/>
    <property type="match status" value="1"/>
</dbReference>
<evidence type="ECO:0000256" key="2">
    <source>
        <dbReference type="ARBA" id="ARBA00004115"/>
    </source>
</evidence>
<dbReference type="InterPro" id="IPR010513">
    <property type="entry name" value="KEN_dom"/>
</dbReference>
<keyword evidence="14" id="KW-0256">Endoplasmic reticulum</keyword>
<sequence>MRGQTFKKIQRWMSILSWITFLAQVTLTKSKTQHNSHNALTPHESLLFVSTLGGSFYAVSKTTGDIKWILKEDPVVKVPSEVQKGPIFLPDPKDGSLYAISSDLKGMKKMPFTIPELVSASPCRSSDGLLYTGSKNDVWFAVDPSTGAKLQTLTMDGHQKVCPSSSGSTIFIGRTEYTIAMFDSKTRMKRWNATFMDYSSHVAADIKDYTMRHFSSSSDGILVTLDAETGEIVWHKDYGSPVVAVYVLESDSLHKVPFTSMASETLDHLTNQMSRAMWQRKFVKHSMQQNLLNEKDREKTPEFHPTVYIGEYEHGFFALPSWVDPEAVTIAPKDVGVLLLEGPTVPAEAPPPGRHKDIIGASTKRRGGPALMLGYHEVPENTKSKIIPLQIADKSGTIASRILTPALPANSDGNDTSLETGPVKQDGYSALMEGISTESKLIGTMVAALTTIILIICNFQRKTEQSIKVMLEQQKQQLEAQRRSEEEERKKLQQQRSMQTSLPIQHSDSSTTLEELPSGWTRVGKIMFDPKAVLGHGCEGTFVYKGRFDGRDVAVKRLLPECFSFADREVELLRESDLHSNVIRYFCTEQDSQFRFIALELCAATLKEYVTEKNFDRHGLQPVQLLRQSMAGIAHLHSLNIVHRDIKPHNVLISLPNSHGAVRAMISDFGLCKKLSVGRMSFSQRSGMAGTEGWIAPEMMNDDQRTTCAVDIFSAGCVFYFVLSSGKHPFGDSLRRQANILNGEYCLEKLSTGSTSGNYVATDLLQQMLHGDPVLRPSAKAILKHPFFWDNEKQLLFFQDVSDRIEKEPPTSSVVQCLENQGMAVVKYDWRAVISRELQEDLRKFRSYKGCNVRDLIRAMRNKKHHYRELPDEVKRSLGSVPDEFVTYFTSRFPKLLIHTYNAMWCCNEERLFQQYYESDSNAASSSAAAALCQTGVTDNSAFKHYVTADAAFDDTGQEE</sequence>
<dbReference type="Gene3D" id="1.20.1440.180">
    <property type="entry name" value="KEN domain"/>
    <property type="match status" value="1"/>
</dbReference>
<comment type="cofactor">
    <cofactor evidence="1">
        <name>Mg(2+)</name>
        <dbReference type="ChEBI" id="CHEBI:18420"/>
    </cofactor>
</comment>
<dbReference type="STRING" id="7574.A0A1S3HE66"/>
<keyword evidence="11" id="KW-0547">Nucleotide-binding</keyword>
<evidence type="ECO:0000259" key="26">
    <source>
        <dbReference type="PROSITE" id="PS50011"/>
    </source>
</evidence>
<keyword evidence="4" id="KW-0723">Serine/threonine-protein kinase</keyword>
<evidence type="ECO:0000256" key="24">
    <source>
        <dbReference type="SAM" id="MobiDB-lite"/>
    </source>
</evidence>
<dbReference type="GeneID" id="106154537"/>
<evidence type="ECO:0000256" key="5">
    <source>
        <dbReference type="ARBA" id="ARBA00022553"/>
    </source>
</evidence>
<evidence type="ECO:0000256" key="16">
    <source>
        <dbReference type="ARBA" id="ARBA00022842"/>
    </source>
</evidence>
<evidence type="ECO:0000256" key="21">
    <source>
        <dbReference type="ARBA" id="ARBA00023268"/>
    </source>
</evidence>
<keyword evidence="5" id="KW-0597">Phosphoprotein</keyword>
<keyword evidence="6" id="KW-0808">Transferase</keyword>
<keyword evidence="10 25" id="KW-0732">Signal</keyword>
<evidence type="ECO:0000256" key="3">
    <source>
        <dbReference type="ARBA" id="ARBA00012513"/>
    </source>
</evidence>
<dbReference type="InterPro" id="IPR018391">
    <property type="entry name" value="PQQ_b-propeller_rpt"/>
</dbReference>
<evidence type="ECO:0000256" key="7">
    <source>
        <dbReference type="ARBA" id="ARBA00022692"/>
    </source>
</evidence>
<dbReference type="GO" id="GO:0004674">
    <property type="term" value="F:protein serine/threonine kinase activity"/>
    <property type="evidence" value="ECO:0007669"/>
    <property type="project" value="UniProtKB-KW"/>
</dbReference>
<dbReference type="AlphaFoldDB" id="A0A1S3HE66"/>
<dbReference type="InterPro" id="IPR011009">
    <property type="entry name" value="Kinase-like_dom_sf"/>
</dbReference>
<dbReference type="GO" id="GO:0010468">
    <property type="term" value="P:regulation of gene expression"/>
    <property type="evidence" value="ECO:0007669"/>
    <property type="project" value="UniProtKB-ARBA"/>
</dbReference>
<feature type="signal peptide" evidence="25">
    <location>
        <begin position="1"/>
        <end position="28"/>
    </location>
</feature>
<dbReference type="Pfam" id="PF06479">
    <property type="entry name" value="Ribonuc_2-5A"/>
    <property type="match status" value="1"/>
</dbReference>
<dbReference type="InterPro" id="IPR038357">
    <property type="entry name" value="KEN_sf"/>
</dbReference>
<reference evidence="29" key="1">
    <citation type="submission" date="2025-08" db="UniProtKB">
        <authorList>
            <consortium name="RefSeq"/>
        </authorList>
    </citation>
    <scope>IDENTIFICATION</scope>
    <source>
        <tissue evidence="29">Gonads</tissue>
    </source>
</reference>
<organism evidence="28 29">
    <name type="scientific">Lingula anatina</name>
    <name type="common">Brachiopod</name>
    <name type="synonym">Lingula unguis</name>
    <dbReference type="NCBI Taxonomy" id="7574"/>
    <lineage>
        <taxon>Eukaryota</taxon>
        <taxon>Metazoa</taxon>
        <taxon>Spiralia</taxon>
        <taxon>Lophotrochozoa</taxon>
        <taxon>Brachiopoda</taxon>
        <taxon>Linguliformea</taxon>
        <taxon>Lingulata</taxon>
        <taxon>Lingulida</taxon>
        <taxon>Linguloidea</taxon>
        <taxon>Lingulidae</taxon>
        <taxon>Lingula</taxon>
    </lineage>
</organism>
<dbReference type="Gene3D" id="3.30.200.20">
    <property type="entry name" value="Phosphorylase Kinase, domain 1"/>
    <property type="match status" value="1"/>
</dbReference>
<evidence type="ECO:0000313" key="28">
    <source>
        <dbReference type="Proteomes" id="UP000085678"/>
    </source>
</evidence>
<feature type="chain" id="PRO_5010226350" description="non-specific serine/threonine protein kinase" evidence="25">
    <location>
        <begin position="29"/>
        <end position="960"/>
    </location>
</feature>
<dbReference type="Proteomes" id="UP000085678">
    <property type="component" value="Unplaced"/>
</dbReference>
<evidence type="ECO:0000256" key="22">
    <source>
        <dbReference type="ARBA" id="ARBA00047899"/>
    </source>
</evidence>
<dbReference type="GO" id="GO:0005524">
    <property type="term" value="F:ATP binding"/>
    <property type="evidence" value="ECO:0007669"/>
    <property type="project" value="UniProtKB-KW"/>
</dbReference>
<dbReference type="InterPro" id="IPR045133">
    <property type="entry name" value="IRE1/2-like"/>
</dbReference>
<dbReference type="OMA" id="NYWVERF"/>
<evidence type="ECO:0000256" key="15">
    <source>
        <dbReference type="ARBA" id="ARBA00022840"/>
    </source>
</evidence>
<dbReference type="PANTHER" id="PTHR13954">
    <property type="entry name" value="IRE1-RELATED"/>
    <property type="match status" value="1"/>
</dbReference>
<evidence type="ECO:0000256" key="12">
    <source>
        <dbReference type="ARBA" id="ARBA00022777"/>
    </source>
</evidence>
<dbReference type="PROSITE" id="PS50011">
    <property type="entry name" value="PROTEIN_KINASE_DOM"/>
    <property type="match status" value="1"/>
</dbReference>
<dbReference type="CDD" id="cd09769">
    <property type="entry name" value="Luminal_IRE1"/>
    <property type="match status" value="1"/>
</dbReference>
<feature type="compositionally biased region" description="Basic and acidic residues" evidence="24">
    <location>
        <begin position="480"/>
        <end position="491"/>
    </location>
</feature>
<dbReference type="Gene3D" id="2.130.10.10">
    <property type="entry name" value="YVTN repeat-like/Quinoprotein amine dehydrogenase"/>
    <property type="match status" value="1"/>
</dbReference>
<evidence type="ECO:0000256" key="9">
    <source>
        <dbReference type="ARBA" id="ARBA00022723"/>
    </source>
</evidence>
<evidence type="ECO:0000256" key="23">
    <source>
        <dbReference type="ARBA" id="ARBA00048679"/>
    </source>
</evidence>
<evidence type="ECO:0000256" key="19">
    <source>
        <dbReference type="ARBA" id="ARBA00023136"/>
    </source>
</evidence>
<dbReference type="Pfam" id="PF13360">
    <property type="entry name" value="PQQ_2"/>
    <property type="match status" value="1"/>
</dbReference>
<feature type="domain" description="Protein kinase" evidence="26">
    <location>
        <begin position="528"/>
        <end position="788"/>
    </location>
</feature>
<dbReference type="GO" id="GO:0004521">
    <property type="term" value="F:RNA endonuclease activity"/>
    <property type="evidence" value="ECO:0007669"/>
    <property type="project" value="InterPro"/>
</dbReference>
<dbReference type="CDD" id="cd13982">
    <property type="entry name" value="STKc_IRE1"/>
    <property type="match status" value="1"/>
</dbReference>
<protein>
    <recommendedName>
        <fullName evidence="3">non-specific serine/threonine protein kinase</fullName>
        <ecNumber evidence="3">2.7.11.1</ecNumber>
    </recommendedName>
</protein>
<evidence type="ECO:0000256" key="14">
    <source>
        <dbReference type="ARBA" id="ARBA00022824"/>
    </source>
</evidence>
<dbReference type="GO" id="GO:0051082">
    <property type="term" value="F:unfolded protein binding"/>
    <property type="evidence" value="ECO:0007669"/>
    <property type="project" value="TreeGrafter"/>
</dbReference>
<evidence type="ECO:0000256" key="10">
    <source>
        <dbReference type="ARBA" id="ARBA00022729"/>
    </source>
</evidence>